<dbReference type="Pfam" id="PF07660">
    <property type="entry name" value="STN"/>
    <property type="match status" value="1"/>
</dbReference>
<gene>
    <name evidence="5" type="ORF">E6B08_11400</name>
</gene>
<evidence type="ECO:0000259" key="4">
    <source>
        <dbReference type="Pfam" id="PF07660"/>
    </source>
</evidence>
<sequence length="102" mass="11001">MNRFAYPLRQSSLLATLSILLAGPLQAETLLYRIDLPAQPLDQSLNALARQTGSRVLFNTDAAQAVQAPALHQQSSVEQALRQLINGSALRLSRTADGQACT</sequence>
<feature type="domain" description="Secretin/TonB short N-terminal" evidence="4">
    <location>
        <begin position="56"/>
        <end position="99"/>
    </location>
</feature>
<keyword evidence="3" id="KW-0998">Cell outer membrane</keyword>
<proteinExistence type="predicted"/>
<accession>A0A4D6XGG7</accession>
<dbReference type="RefSeq" id="WP_136914086.1">
    <property type="nucleotide sequence ID" value="NZ_CP039371.1"/>
</dbReference>
<keyword evidence="2" id="KW-0472">Membrane</keyword>
<evidence type="ECO:0000313" key="5">
    <source>
        <dbReference type="EMBL" id="QCI11925.1"/>
    </source>
</evidence>
<name>A0A4D6XGG7_PSEPU</name>
<evidence type="ECO:0000313" key="6">
    <source>
        <dbReference type="Proteomes" id="UP000298551"/>
    </source>
</evidence>
<dbReference type="OrthoDB" id="5332150at2"/>
<evidence type="ECO:0000256" key="3">
    <source>
        <dbReference type="ARBA" id="ARBA00023237"/>
    </source>
</evidence>
<evidence type="ECO:0000256" key="2">
    <source>
        <dbReference type="ARBA" id="ARBA00023136"/>
    </source>
</evidence>
<evidence type="ECO:0000256" key="1">
    <source>
        <dbReference type="ARBA" id="ARBA00022448"/>
    </source>
</evidence>
<organism evidence="5 6">
    <name type="scientific">Pseudomonas putida</name>
    <name type="common">Arthrobacter siderocapsulatus</name>
    <dbReference type="NCBI Taxonomy" id="303"/>
    <lineage>
        <taxon>Bacteria</taxon>
        <taxon>Pseudomonadati</taxon>
        <taxon>Pseudomonadota</taxon>
        <taxon>Gammaproteobacteria</taxon>
        <taxon>Pseudomonadales</taxon>
        <taxon>Pseudomonadaceae</taxon>
        <taxon>Pseudomonas</taxon>
    </lineage>
</organism>
<dbReference type="Proteomes" id="UP000298551">
    <property type="component" value="Chromosome"/>
</dbReference>
<dbReference type="Gene3D" id="3.55.50.30">
    <property type="match status" value="1"/>
</dbReference>
<reference evidence="6" key="1">
    <citation type="submission" date="2019-04" db="EMBL/GenBank/DDBJ databases">
        <title>Genome sequence of Pseudomonas putida 1290, an auxin catabolizing strain.</title>
        <authorList>
            <person name="Laird T.S."/>
            <person name="Leveau J.H.J."/>
        </authorList>
    </citation>
    <scope>NUCLEOTIDE SEQUENCE [LARGE SCALE GENOMIC DNA]</scope>
    <source>
        <strain evidence="6">1290</strain>
    </source>
</reference>
<protein>
    <recommendedName>
        <fullName evidence="4">Secretin/TonB short N-terminal domain-containing protein</fullName>
    </recommendedName>
</protein>
<dbReference type="InterPro" id="IPR011662">
    <property type="entry name" value="Secretin/TonB_short_N"/>
</dbReference>
<dbReference type="AlphaFoldDB" id="A0A4D6XGG7"/>
<keyword evidence="1" id="KW-0813">Transport</keyword>
<dbReference type="EMBL" id="CP039371">
    <property type="protein sequence ID" value="QCI11925.1"/>
    <property type="molecule type" value="Genomic_DNA"/>
</dbReference>